<dbReference type="EnsemblMetazoa" id="Aqu2.1.06116_001">
    <property type="protein sequence ID" value="Aqu2.1.06116_001"/>
    <property type="gene ID" value="Aqu2.1.06116"/>
</dbReference>
<protein>
    <submittedName>
        <fullName evidence="1">Uncharacterized protein</fullName>
    </submittedName>
</protein>
<dbReference type="Gene3D" id="1.10.418.20">
    <property type="match status" value="1"/>
</dbReference>
<accession>A0A1X7SVD9</accession>
<dbReference type="SUPFAM" id="SSF54001">
    <property type="entry name" value="Cysteine proteinases"/>
    <property type="match status" value="1"/>
</dbReference>
<dbReference type="AlphaFoldDB" id="A0A1X7SVD9"/>
<dbReference type="InParanoid" id="A0A1X7SVD9"/>
<name>A0A1X7SVD9_AMPQE</name>
<sequence length="343" mass="39581">LVPKQNNSIDCGAYLCRFAYCVAMECVDMIIYVAQTTSKSLRQWLINLMLHSFRCKTIHIRVRQSELLSAERDIIENGYLTNLEHITSTEEEHCSPEASDIEDTDNDDDNLDNLQFTESLESIESEKLLIPTFQNGCDNPEDLTEMPYEYDTCVKYYPKLARPQGTNILFERAFIRENVKLFEDKLRNIYQEPESSIFWKEASFIKKHDIGRTNFWPLDYYDMGLEILYYLQALQSDIEKRSVAIPSPIMTRIIIPETIIHDDGPYGVRILPSCSGPSVRPLLRPYPVRPSVRPVRVRPSLSGPSVRPLLRPYPEIRIHADQMRIGLKCGSTRNARGSLLKLD</sequence>
<organism evidence="1">
    <name type="scientific">Amphimedon queenslandica</name>
    <name type="common">Sponge</name>
    <dbReference type="NCBI Taxonomy" id="400682"/>
    <lineage>
        <taxon>Eukaryota</taxon>
        <taxon>Metazoa</taxon>
        <taxon>Porifera</taxon>
        <taxon>Demospongiae</taxon>
        <taxon>Heteroscleromorpha</taxon>
        <taxon>Haplosclerida</taxon>
        <taxon>Niphatidae</taxon>
        <taxon>Amphimedon</taxon>
    </lineage>
</organism>
<proteinExistence type="predicted"/>
<reference evidence="1" key="1">
    <citation type="submission" date="2017-05" db="UniProtKB">
        <authorList>
            <consortium name="EnsemblMetazoa"/>
        </authorList>
    </citation>
    <scope>IDENTIFICATION</scope>
</reference>
<evidence type="ECO:0000313" key="1">
    <source>
        <dbReference type="EnsemblMetazoa" id="Aqu2.1.06116_001"/>
    </source>
</evidence>
<dbReference type="InterPro" id="IPR038765">
    <property type="entry name" value="Papain-like_cys_pep_sf"/>
</dbReference>